<accession>A0A1G8ZZA3</accession>
<keyword evidence="1" id="KW-0808">Transferase</keyword>
<protein>
    <submittedName>
        <fullName evidence="1">Histidine kinase-, DNA gyrase B-, and HSP90-like ATPase</fullName>
    </submittedName>
</protein>
<dbReference type="Gene3D" id="3.30.565.10">
    <property type="entry name" value="Histidine kinase-like ATPase, C-terminal domain"/>
    <property type="match status" value="1"/>
</dbReference>
<dbReference type="InterPro" id="IPR036890">
    <property type="entry name" value="HATPase_C_sf"/>
</dbReference>
<dbReference type="STRING" id="1174501.SAMN05216192_13435"/>
<gene>
    <name evidence="1" type="ORF">SAMN05216192_13435</name>
</gene>
<organism evidence="1 2">
    <name type="scientific">Paenibacillus typhae</name>
    <dbReference type="NCBI Taxonomy" id="1174501"/>
    <lineage>
        <taxon>Bacteria</taxon>
        <taxon>Bacillati</taxon>
        <taxon>Bacillota</taxon>
        <taxon>Bacilli</taxon>
        <taxon>Bacillales</taxon>
        <taxon>Paenibacillaceae</taxon>
        <taxon>Paenibacillus</taxon>
    </lineage>
</organism>
<dbReference type="OrthoDB" id="9816482at2"/>
<dbReference type="Pfam" id="PF13589">
    <property type="entry name" value="HATPase_c_3"/>
    <property type="match status" value="1"/>
</dbReference>
<sequence length="623" mass="72866">MSEKLAMTFQLNTIDHLGVKLYSSFPPVIAELVSNAYDADAKKVEVIIDYQNKEVIVSDDGHGMTRNDLNTNFLVIGRNRRIDTSNGYSRILKRKVTGRKGLGKLAVFGIAETIIISSTCENYKNTFKMNYDDIKDNSDKQVYYPEPIDDNIPVKEGNGTVITIKNLKVDAITDIATLSESLSSKFKFFDADFQVTITNSNDSQSTLVTNELYYNRIQKEFEWHFPKDFESEIKDSIYLNWLMEKGVNGHIITQKTPLQQKHKGFIIYSRKKLVQENTFFNERSNDNFHSYVTGNFTIDFIEDLNEDYISTDRRSLLWDQHKDLKLLKDNLDKLINKINNEWRKSRKEKKETAIEELIPKDFYNDVNPPERKILQNFQNQLANNIETEDEALKVVEIMNSLKNQFHFEYFKTYVSELNDAEITVENMSKISNDWEKIELHEMSKIAVGRIETINRFEKFIKENASETKYIQPFLEKFPWILDPRMTTFDREVTYSKILKEVFPDDELEESNRRIDFVCSNVNGTVHIIELKRPNIKLSLKELHQAVDYSRFLSEKRTEISDIKTFLVSDNITMAPTDKKLYDSLHQTGTLIIRTYSDMLEQAKSYHKQFIDMLDEIKKTKEGL</sequence>
<dbReference type="Gene3D" id="3.40.1350.10">
    <property type="match status" value="1"/>
</dbReference>
<dbReference type="InterPro" id="IPR011856">
    <property type="entry name" value="tRNA_endonuc-like_dom_sf"/>
</dbReference>
<dbReference type="GO" id="GO:0003676">
    <property type="term" value="F:nucleic acid binding"/>
    <property type="evidence" value="ECO:0007669"/>
    <property type="project" value="InterPro"/>
</dbReference>
<proteinExistence type="predicted"/>
<keyword evidence="2" id="KW-1185">Reference proteome</keyword>
<dbReference type="GO" id="GO:0016301">
    <property type="term" value="F:kinase activity"/>
    <property type="evidence" value="ECO:0007669"/>
    <property type="project" value="UniProtKB-KW"/>
</dbReference>
<dbReference type="RefSeq" id="WP_090717439.1">
    <property type="nucleotide sequence ID" value="NZ_CBCSKY010000015.1"/>
</dbReference>
<evidence type="ECO:0000313" key="2">
    <source>
        <dbReference type="Proteomes" id="UP000199050"/>
    </source>
</evidence>
<dbReference type="SUPFAM" id="SSF55874">
    <property type="entry name" value="ATPase domain of HSP90 chaperone/DNA topoisomerase II/histidine kinase"/>
    <property type="match status" value="1"/>
</dbReference>
<dbReference type="AlphaFoldDB" id="A0A1G8ZZA3"/>
<dbReference type="EMBL" id="FNDX01000034">
    <property type="protein sequence ID" value="SDK19480.1"/>
    <property type="molecule type" value="Genomic_DNA"/>
</dbReference>
<keyword evidence="1" id="KW-0418">Kinase</keyword>
<dbReference type="Proteomes" id="UP000199050">
    <property type="component" value="Unassembled WGS sequence"/>
</dbReference>
<evidence type="ECO:0000313" key="1">
    <source>
        <dbReference type="EMBL" id="SDK19480.1"/>
    </source>
</evidence>
<reference evidence="2" key="1">
    <citation type="submission" date="2016-10" db="EMBL/GenBank/DDBJ databases">
        <authorList>
            <person name="Varghese N."/>
            <person name="Submissions S."/>
        </authorList>
    </citation>
    <scope>NUCLEOTIDE SEQUENCE [LARGE SCALE GENOMIC DNA]</scope>
    <source>
        <strain evidence="2">CGMCC 1.11012</strain>
    </source>
</reference>
<name>A0A1G8ZZA3_9BACL</name>